<evidence type="ECO:0000313" key="1">
    <source>
        <dbReference type="EMBL" id="SCJ78749.1"/>
    </source>
</evidence>
<organism evidence="1">
    <name type="scientific">uncultured Anaerotruncus sp</name>
    <dbReference type="NCBI Taxonomy" id="905011"/>
    <lineage>
        <taxon>Bacteria</taxon>
        <taxon>Bacillati</taxon>
        <taxon>Bacillota</taxon>
        <taxon>Clostridia</taxon>
        <taxon>Eubacteriales</taxon>
        <taxon>Oscillospiraceae</taxon>
        <taxon>Anaerotruncus</taxon>
        <taxon>environmental samples</taxon>
    </lineage>
</organism>
<dbReference type="AlphaFoldDB" id="A0A1C6J9T6"/>
<dbReference type="EMBL" id="FMHG01000001">
    <property type="protein sequence ID" value="SCJ78749.1"/>
    <property type="molecule type" value="Genomic_DNA"/>
</dbReference>
<gene>
    <name evidence="1" type="ORF">SAMEA3545359_02018</name>
</gene>
<proteinExistence type="predicted"/>
<name>A0A1C6J9T6_9FIRM</name>
<protein>
    <submittedName>
        <fullName evidence="1">Uncharacterized protein</fullName>
    </submittedName>
</protein>
<accession>A0A1C6J9T6</accession>
<reference evidence="1" key="1">
    <citation type="submission" date="2015-09" db="EMBL/GenBank/DDBJ databases">
        <authorList>
            <consortium name="Pathogen Informatics"/>
        </authorList>
    </citation>
    <scope>NUCLEOTIDE SEQUENCE</scope>
    <source>
        <strain evidence="1">2789STDY5834896</strain>
    </source>
</reference>
<sequence>MKVTISYSPDTETQAAKYIARAVAAIMGPHRRHQVEDKPPKARIYLTSKPQ</sequence>